<dbReference type="Proteomes" id="UP000002164">
    <property type="component" value="Chromosome"/>
</dbReference>
<evidence type="ECO:0000256" key="1">
    <source>
        <dbReference type="PROSITE-ProRule" id="PRU00464"/>
    </source>
</evidence>
<dbReference type="Gene3D" id="3.30.428.10">
    <property type="entry name" value="HIT-like"/>
    <property type="match status" value="1"/>
</dbReference>
<dbReference type="SUPFAM" id="SSF54197">
    <property type="entry name" value="HIT-like"/>
    <property type="match status" value="1"/>
</dbReference>
<dbReference type="GO" id="GO:0009117">
    <property type="term" value="P:nucleotide metabolic process"/>
    <property type="evidence" value="ECO:0007669"/>
    <property type="project" value="TreeGrafter"/>
</dbReference>
<dbReference type="KEGG" id="lsp:Bsph_2725"/>
<dbReference type="InterPro" id="IPR011146">
    <property type="entry name" value="HIT-like"/>
</dbReference>
<evidence type="ECO:0000313" key="4">
    <source>
        <dbReference type="Proteomes" id="UP000002164"/>
    </source>
</evidence>
<gene>
    <name evidence="3" type="ordered locus">Bsph_2725</name>
</gene>
<reference evidence="3 4" key="1">
    <citation type="journal article" date="2008" name="J. Bacteriol.">
        <title>Complete genome sequence of the mosquitocidal bacterium Bacillus sphaericus C3-41 and comparison with those of closely related Bacillus species.</title>
        <authorList>
            <person name="Hu X."/>
            <person name="Fan W."/>
            <person name="Han B."/>
            <person name="Liu H."/>
            <person name="Zheng D."/>
            <person name="Li Q."/>
            <person name="Dong W."/>
            <person name="Yan J."/>
            <person name="Gao M."/>
            <person name="Berry C."/>
            <person name="Yuan Z."/>
        </authorList>
    </citation>
    <scope>NUCLEOTIDE SEQUENCE [LARGE SCALE GENOMIC DNA]</scope>
    <source>
        <strain evidence="3 4">C3-41</strain>
    </source>
</reference>
<keyword evidence="3" id="KW-0378">Hydrolase</keyword>
<dbReference type="PANTHER" id="PTHR46648">
    <property type="entry name" value="HIT FAMILY PROTEIN 1"/>
    <property type="match status" value="1"/>
</dbReference>
<dbReference type="EnsemblBacteria" id="ACA40263">
    <property type="protein sequence ID" value="ACA40263"/>
    <property type="gene ID" value="Bsph_2725"/>
</dbReference>
<protein>
    <submittedName>
        <fullName evidence="3">Hypothetical HIT family hydrolase</fullName>
    </submittedName>
</protein>
<evidence type="ECO:0000313" key="3">
    <source>
        <dbReference type="EMBL" id="ACA40263.1"/>
    </source>
</evidence>
<sequence>MLLLYLGEILMRNIVLSSGENVYVDCLSCAIISGQIEPNGGVLIETDYFHAHQDIAYPIKGLVIVASKRHIHCLDELNNDEKLDYIHLLTKIRQAQREVLGIAYVYYFYNEDTTHHFHIWMVPRYEWMNAFGRSVESLRPVLLHARKNMNNEEHEKEVREAIKLLRDSIKNRSL</sequence>
<name>B1HZG6_LYSSC</name>
<comment type="caution">
    <text evidence="1">Lacks conserved residue(s) required for the propagation of feature annotation.</text>
</comment>
<dbReference type="InterPro" id="IPR036265">
    <property type="entry name" value="HIT-like_sf"/>
</dbReference>
<dbReference type="InterPro" id="IPR001310">
    <property type="entry name" value="Histidine_triad_HIT"/>
</dbReference>
<dbReference type="PANTHER" id="PTHR46648:SF1">
    <property type="entry name" value="ADENOSINE 5'-MONOPHOSPHORAMIDASE HNT1"/>
    <property type="match status" value="1"/>
</dbReference>
<proteinExistence type="predicted"/>
<dbReference type="EMBL" id="CP000817">
    <property type="protein sequence ID" value="ACA40263.1"/>
    <property type="molecule type" value="Genomic_DNA"/>
</dbReference>
<organism evidence="3 4">
    <name type="scientific">Lysinibacillus sphaericus (strain C3-41)</name>
    <dbReference type="NCBI Taxonomy" id="444177"/>
    <lineage>
        <taxon>Bacteria</taxon>
        <taxon>Bacillati</taxon>
        <taxon>Bacillota</taxon>
        <taxon>Bacilli</taxon>
        <taxon>Bacillales</taxon>
        <taxon>Bacillaceae</taxon>
        <taxon>Lysinibacillus</taxon>
    </lineage>
</organism>
<dbReference type="AlphaFoldDB" id="B1HZG6"/>
<evidence type="ECO:0000259" key="2">
    <source>
        <dbReference type="PROSITE" id="PS51084"/>
    </source>
</evidence>
<accession>B1HZG6</accession>
<dbReference type="PROSITE" id="PS51084">
    <property type="entry name" value="HIT_2"/>
    <property type="match status" value="1"/>
</dbReference>
<dbReference type="GO" id="GO:0016787">
    <property type="term" value="F:hydrolase activity"/>
    <property type="evidence" value="ECO:0007669"/>
    <property type="project" value="UniProtKB-KW"/>
</dbReference>
<feature type="domain" description="HIT" evidence="2">
    <location>
        <begin position="27"/>
        <end position="133"/>
    </location>
</feature>
<dbReference type="HOGENOM" id="CLU_1657784_0_0_9"/>